<evidence type="ECO:0000313" key="3">
    <source>
        <dbReference type="Proteomes" id="UP001596380"/>
    </source>
</evidence>
<sequence length="104" mass="10833">MRTQRTKAAGIALALAAAGTVSLAAAPVAVAAESKAATPDCYSTKGRTWGRGHCTTRGNYLWKVEVWCTLGASNSSGTMRGLGSSPYVYCPWGRVNAVSITHLS</sequence>
<name>A0ABW2CG86_9ACTN</name>
<evidence type="ECO:0000256" key="1">
    <source>
        <dbReference type="SAM" id="SignalP"/>
    </source>
</evidence>
<accession>A0ABW2CG86</accession>
<evidence type="ECO:0000313" key="2">
    <source>
        <dbReference type="EMBL" id="MFC6880729.1"/>
    </source>
</evidence>
<organism evidence="2 3">
    <name type="scientific">Actinomadura yumaensis</name>
    <dbReference type="NCBI Taxonomy" id="111807"/>
    <lineage>
        <taxon>Bacteria</taxon>
        <taxon>Bacillati</taxon>
        <taxon>Actinomycetota</taxon>
        <taxon>Actinomycetes</taxon>
        <taxon>Streptosporangiales</taxon>
        <taxon>Thermomonosporaceae</taxon>
        <taxon>Actinomadura</taxon>
    </lineage>
</organism>
<feature type="signal peptide" evidence="1">
    <location>
        <begin position="1"/>
        <end position="31"/>
    </location>
</feature>
<gene>
    <name evidence="2" type="ORF">ACFQKB_13255</name>
</gene>
<dbReference type="Proteomes" id="UP001596380">
    <property type="component" value="Unassembled WGS sequence"/>
</dbReference>
<reference evidence="3" key="1">
    <citation type="journal article" date="2019" name="Int. J. Syst. Evol. Microbiol.">
        <title>The Global Catalogue of Microorganisms (GCM) 10K type strain sequencing project: providing services to taxonomists for standard genome sequencing and annotation.</title>
        <authorList>
            <consortium name="The Broad Institute Genomics Platform"/>
            <consortium name="The Broad Institute Genome Sequencing Center for Infectious Disease"/>
            <person name="Wu L."/>
            <person name="Ma J."/>
        </authorList>
    </citation>
    <scope>NUCLEOTIDE SEQUENCE [LARGE SCALE GENOMIC DNA]</scope>
    <source>
        <strain evidence="3">JCM 3369</strain>
    </source>
</reference>
<keyword evidence="3" id="KW-1185">Reference proteome</keyword>
<proteinExistence type="predicted"/>
<dbReference type="EMBL" id="JBHSXS010000006">
    <property type="protein sequence ID" value="MFC6880729.1"/>
    <property type="molecule type" value="Genomic_DNA"/>
</dbReference>
<evidence type="ECO:0008006" key="4">
    <source>
        <dbReference type="Google" id="ProtNLM"/>
    </source>
</evidence>
<comment type="caution">
    <text evidence="2">The sequence shown here is derived from an EMBL/GenBank/DDBJ whole genome shotgun (WGS) entry which is preliminary data.</text>
</comment>
<keyword evidence="1" id="KW-0732">Signal</keyword>
<protein>
    <recommendedName>
        <fullName evidence="4">Secreted protein</fullName>
    </recommendedName>
</protein>
<dbReference type="RefSeq" id="WP_160826233.1">
    <property type="nucleotide sequence ID" value="NZ_JBHSXS010000006.1"/>
</dbReference>
<feature type="chain" id="PRO_5047186514" description="Secreted protein" evidence="1">
    <location>
        <begin position="32"/>
        <end position="104"/>
    </location>
</feature>